<dbReference type="GO" id="GO:0016787">
    <property type="term" value="F:hydrolase activity"/>
    <property type="evidence" value="ECO:0007669"/>
    <property type="project" value="UniProtKB-KW"/>
</dbReference>
<protein>
    <recommendedName>
        <fullName evidence="3">SMP-30/Gluconolactonase/LRE-like region domain-containing protein</fullName>
    </recommendedName>
</protein>
<dbReference type="EMBL" id="QTJX01000002">
    <property type="protein sequence ID" value="RDY59956.1"/>
    <property type="molecule type" value="Genomic_DNA"/>
</dbReference>
<dbReference type="RefSeq" id="WP_116184567.1">
    <property type="nucleotide sequence ID" value="NZ_QTJX01000002.1"/>
</dbReference>
<feature type="domain" description="SMP-30/Gluconolactonase/LRE-like region" evidence="3">
    <location>
        <begin position="46"/>
        <end position="212"/>
    </location>
</feature>
<evidence type="ECO:0000259" key="3">
    <source>
        <dbReference type="Pfam" id="PF08450"/>
    </source>
</evidence>
<dbReference type="InterPro" id="IPR013658">
    <property type="entry name" value="SGL"/>
</dbReference>
<keyword evidence="5" id="KW-1185">Reference proteome</keyword>
<evidence type="ECO:0000313" key="4">
    <source>
        <dbReference type="EMBL" id="RDY59956.1"/>
    </source>
</evidence>
<dbReference type="PANTHER" id="PTHR47572">
    <property type="entry name" value="LIPOPROTEIN-RELATED"/>
    <property type="match status" value="1"/>
</dbReference>
<dbReference type="SUPFAM" id="SSF63829">
    <property type="entry name" value="Calcium-dependent phosphotriesterase"/>
    <property type="match status" value="1"/>
</dbReference>
<accession>A0A371JR49</accession>
<dbReference type="Proteomes" id="UP000261828">
    <property type="component" value="Unassembled WGS sequence"/>
</dbReference>
<organism evidence="4 5">
    <name type="scientific">Flagellimonas nanhaiensis</name>
    <dbReference type="NCBI Taxonomy" id="2292706"/>
    <lineage>
        <taxon>Bacteria</taxon>
        <taxon>Pseudomonadati</taxon>
        <taxon>Bacteroidota</taxon>
        <taxon>Flavobacteriia</taxon>
        <taxon>Flavobacteriales</taxon>
        <taxon>Flavobacteriaceae</taxon>
        <taxon>Flagellimonas</taxon>
    </lineage>
</organism>
<dbReference type="InterPro" id="IPR011042">
    <property type="entry name" value="6-blade_b-propeller_TolB-like"/>
</dbReference>
<sequence length="333" mass="37543">MGSILFLVCQRKLCLLYTILILMVSASSAQNQIEQVELPFQKDLIPEGIAIDSISRKIYVNSLKHNKIVRCDFDGKNQEDFVKSNQYGYLPGFGMTIKGDTLFALGNNLPKSSNKSVLLLLNTQTGALIKSYTIDNSDFIYLNDIAVGPKGKLYITDSESDNIYTLNPQKDALEIFFSHPEIKHPNGIAISPDGKTLFLATYTSGIRVLDIGSQKLINHNNDFKGIDGMKFYQNSLLAIVNGKRDATQNGLFRFYLDKNLSKIVSEEKLASFQNPTDIPTTFALFNNQMFYVSDSQLDMLNQENYEILNASELKDYILTKQPIHSKHRKNQNP</sequence>
<dbReference type="Gene3D" id="2.120.10.30">
    <property type="entry name" value="TolB, C-terminal domain"/>
    <property type="match status" value="2"/>
</dbReference>
<keyword evidence="1" id="KW-0378">Hydrolase</keyword>
<dbReference type="InterPro" id="IPR051262">
    <property type="entry name" value="SMP-30/CGR1_Lactonase"/>
</dbReference>
<proteinExistence type="predicted"/>
<feature type="chain" id="PRO_5017077265" description="SMP-30/Gluconolactonase/LRE-like region domain-containing protein" evidence="2">
    <location>
        <begin position="30"/>
        <end position="333"/>
    </location>
</feature>
<dbReference type="OrthoDB" id="8584394at2"/>
<feature type="signal peptide" evidence="2">
    <location>
        <begin position="1"/>
        <end position="29"/>
    </location>
</feature>
<dbReference type="PANTHER" id="PTHR47572:SF4">
    <property type="entry name" value="LACTONASE DRP35"/>
    <property type="match status" value="1"/>
</dbReference>
<dbReference type="AlphaFoldDB" id="A0A371JR49"/>
<reference evidence="4 5" key="1">
    <citation type="submission" date="2018-08" db="EMBL/GenBank/DDBJ databases">
        <title>Muricauda nanhaiensis sp. nov., isolated from seawater of the South China Sea.</title>
        <authorList>
            <person name="Dang Y."/>
        </authorList>
    </citation>
    <scope>NUCLEOTIDE SEQUENCE [LARGE SCALE GENOMIC DNA]</scope>
    <source>
        <strain evidence="4 5">SM1704</strain>
    </source>
</reference>
<evidence type="ECO:0000256" key="1">
    <source>
        <dbReference type="ARBA" id="ARBA00022801"/>
    </source>
</evidence>
<name>A0A371JR49_9FLAO</name>
<keyword evidence="2" id="KW-0732">Signal</keyword>
<dbReference type="Pfam" id="PF08450">
    <property type="entry name" value="SGL"/>
    <property type="match status" value="1"/>
</dbReference>
<comment type="caution">
    <text evidence="4">The sequence shown here is derived from an EMBL/GenBank/DDBJ whole genome shotgun (WGS) entry which is preliminary data.</text>
</comment>
<evidence type="ECO:0000313" key="5">
    <source>
        <dbReference type="Proteomes" id="UP000261828"/>
    </source>
</evidence>
<evidence type="ECO:0000256" key="2">
    <source>
        <dbReference type="SAM" id="SignalP"/>
    </source>
</evidence>
<gene>
    <name evidence="4" type="ORF">DX873_11445</name>
</gene>